<feature type="binding site" evidence="6">
    <location>
        <position position="113"/>
    </location>
    <ligand>
        <name>biotin</name>
        <dbReference type="ChEBI" id="CHEBI:57586"/>
    </ligand>
</feature>
<dbReference type="InterPro" id="IPR045864">
    <property type="entry name" value="aa-tRNA-synth_II/BPL/LPL"/>
</dbReference>
<evidence type="ECO:0000313" key="8">
    <source>
        <dbReference type="EMBL" id="GLX82961.1"/>
    </source>
</evidence>
<dbReference type="InterPro" id="IPR013196">
    <property type="entry name" value="HTH_11"/>
</dbReference>
<comment type="catalytic activity">
    <reaction evidence="5 6">
        <text>biotin + L-lysyl-[protein] + ATP = N(6)-biotinyl-L-lysyl-[protein] + AMP + diphosphate + H(+)</text>
        <dbReference type="Rhea" id="RHEA:11756"/>
        <dbReference type="Rhea" id="RHEA-COMP:9752"/>
        <dbReference type="Rhea" id="RHEA-COMP:10505"/>
        <dbReference type="ChEBI" id="CHEBI:15378"/>
        <dbReference type="ChEBI" id="CHEBI:29969"/>
        <dbReference type="ChEBI" id="CHEBI:30616"/>
        <dbReference type="ChEBI" id="CHEBI:33019"/>
        <dbReference type="ChEBI" id="CHEBI:57586"/>
        <dbReference type="ChEBI" id="CHEBI:83144"/>
        <dbReference type="ChEBI" id="CHEBI:456215"/>
        <dbReference type="EC" id="6.3.4.15"/>
    </reaction>
</comment>
<comment type="similarity">
    <text evidence="6">Belongs to the biotin--protein ligase family.</text>
</comment>
<dbReference type="HAMAP" id="MF_00978">
    <property type="entry name" value="Bifunct_BirA"/>
    <property type="match status" value="1"/>
</dbReference>
<evidence type="ECO:0000256" key="2">
    <source>
        <dbReference type="ARBA" id="ARBA00022741"/>
    </source>
</evidence>
<dbReference type="InterPro" id="IPR004408">
    <property type="entry name" value="Biotin_CoA_COase_ligase"/>
</dbReference>
<evidence type="ECO:0000256" key="3">
    <source>
        <dbReference type="ARBA" id="ARBA00022840"/>
    </source>
</evidence>
<dbReference type="Gene3D" id="2.30.30.100">
    <property type="match status" value="1"/>
</dbReference>
<dbReference type="Gene3D" id="1.10.10.10">
    <property type="entry name" value="Winged helix-like DNA-binding domain superfamily/Winged helix DNA-binding domain"/>
    <property type="match status" value="1"/>
</dbReference>
<feature type="DNA-binding region" description="H-T-H motif" evidence="6">
    <location>
        <begin position="18"/>
        <end position="37"/>
    </location>
</feature>
<dbReference type="Pfam" id="PF08279">
    <property type="entry name" value="HTH_11"/>
    <property type="match status" value="1"/>
</dbReference>
<sequence length="321" mass="35576">MLREQILKVLSQGQFISGEELGQQFGVTRAAIAKHVKAIQEMGVDIYSVRGKGYKLSQPLTLLDKQVIEQHLKANGMIHSVDCHAIIDSTNSFLMRKIPNNVKHGDVCLSEYQSDGRGRRGRQWVSPFGSHLYLSMYCALEQGLNSAMGLSVAVALAIHDAVREITGIDVELKWPNDIYWQGKKLAGILIELEGQPLEPSHAVIGIGLNINMPEQSAELIDQPWSAINQFYRGVDRNLMAAKLIQCLDNRIEEHSQRGLTDMLSLWQKYDCFINQPVKIISAHKETTGICRGIDSNGALQLEVNGVVQSIYGGEVSLRGNG</sequence>
<dbReference type="Proteomes" id="UP001157133">
    <property type="component" value="Unassembled WGS sequence"/>
</dbReference>
<comment type="caution">
    <text evidence="8">The sequence shown here is derived from an EMBL/GenBank/DDBJ whole genome shotgun (WGS) entry which is preliminary data.</text>
</comment>
<accession>A0ABQ6H467</accession>
<dbReference type="InterPro" id="IPR036388">
    <property type="entry name" value="WH-like_DNA-bd_sf"/>
</dbReference>
<protein>
    <recommendedName>
        <fullName evidence="6">Bifunctional ligase/repressor BirA</fullName>
    </recommendedName>
    <alternativeName>
        <fullName evidence="6">Biotin operon repressor</fullName>
    </alternativeName>
    <alternativeName>
        <fullName evidence="6">Biotin--[acetyl-CoA-carboxylase] ligase</fullName>
        <ecNumber evidence="6">6.3.4.15</ecNumber>
    </alternativeName>
    <alternativeName>
        <fullName evidence="6">Biotin--protein ligase</fullName>
    </alternativeName>
    <alternativeName>
        <fullName evidence="6">Biotin-[acetyl-CoA carboxylase] synthetase</fullName>
    </alternativeName>
</protein>
<dbReference type="NCBIfam" id="NF008847">
    <property type="entry name" value="PRK11886.1-2"/>
    <property type="match status" value="1"/>
</dbReference>
<feature type="binding site" evidence="6">
    <location>
        <begin position="89"/>
        <end position="91"/>
    </location>
    <ligand>
        <name>biotin</name>
        <dbReference type="ChEBI" id="CHEBI:57586"/>
    </ligand>
</feature>
<reference evidence="8 9" key="1">
    <citation type="submission" date="2023-03" db="EMBL/GenBank/DDBJ databases">
        <title>Draft genome sequence of Thalassotalea eurytherma JCM 18482T.</title>
        <authorList>
            <person name="Sawabe T."/>
        </authorList>
    </citation>
    <scope>NUCLEOTIDE SEQUENCE [LARGE SCALE GENOMIC DNA]</scope>
    <source>
        <strain evidence="8 9">JCM 18482</strain>
    </source>
</reference>
<dbReference type="PANTHER" id="PTHR12835:SF5">
    <property type="entry name" value="BIOTIN--PROTEIN LIGASE"/>
    <property type="match status" value="1"/>
</dbReference>
<dbReference type="EC" id="6.3.4.15" evidence="6"/>
<dbReference type="PROSITE" id="PS51733">
    <property type="entry name" value="BPL_LPL_CATALYTIC"/>
    <property type="match status" value="1"/>
</dbReference>
<evidence type="ECO:0000259" key="7">
    <source>
        <dbReference type="PROSITE" id="PS51733"/>
    </source>
</evidence>
<keyword evidence="1 6" id="KW-0436">Ligase</keyword>
<dbReference type="CDD" id="cd16442">
    <property type="entry name" value="BPL"/>
    <property type="match status" value="1"/>
</dbReference>
<dbReference type="InterPro" id="IPR003142">
    <property type="entry name" value="BPL_C"/>
</dbReference>
<proteinExistence type="inferred from homology"/>
<keyword evidence="6" id="KW-0678">Repressor</keyword>
<name>A0ABQ6H467_9GAMM</name>
<feature type="binding site" evidence="6">
    <location>
        <position position="184"/>
    </location>
    <ligand>
        <name>biotin</name>
        <dbReference type="ChEBI" id="CHEBI:57586"/>
    </ligand>
</feature>
<evidence type="ECO:0000256" key="5">
    <source>
        <dbReference type="ARBA" id="ARBA00047846"/>
    </source>
</evidence>
<evidence type="ECO:0000313" key="9">
    <source>
        <dbReference type="Proteomes" id="UP001157133"/>
    </source>
</evidence>
<dbReference type="GO" id="GO:0016874">
    <property type="term" value="F:ligase activity"/>
    <property type="evidence" value="ECO:0007669"/>
    <property type="project" value="UniProtKB-KW"/>
</dbReference>
<keyword evidence="6" id="KW-0804">Transcription</keyword>
<dbReference type="Pfam" id="PF02237">
    <property type="entry name" value="BPL_C"/>
    <property type="match status" value="1"/>
</dbReference>
<comment type="function">
    <text evidence="6">Acts both as a biotin--[acetyl-CoA-carboxylase] ligase and a biotin-operon repressor. In the presence of ATP, BirA activates biotin to form the BirA-biotinyl-5'-adenylate (BirA-bio-5'-AMP or holoBirA) complex. HoloBirA can either transfer the biotinyl moiety to the biotin carboxyl carrier protein (BCCP) subunit of acetyl-CoA carboxylase, or bind to the biotin operator site and inhibit transcription of the operon.</text>
</comment>
<keyword evidence="2 6" id="KW-0547">Nucleotide-binding</keyword>
<keyword evidence="6" id="KW-0238">DNA-binding</keyword>
<dbReference type="RefSeq" id="WP_284208355.1">
    <property type="nucleotide sequence ID" value="NZ_BSSU01000012.1"/>
</dbReference>
<feature type="domain" description="BPL/LPL catalytic" evidence="7">
    <location>
        <begin position="62"/>
        <end position="255"/>
    </location>
</feature>
<gene>
    <name evidence="6 8" type="primary">birA</name>
    <name evidence="8" type="ORF">theurythT_24130</name>
</gene>
<evidence type="ECO:0000256" key="1">
    <source>
        <dbReference type="ARBA" id="ARBA00022598"/>
    </source>
</evidence>
<dbReference type="InterPro" id="IPR004143">
    <property type="entry name" value="BPL_LPL_catalytic"/>
</dbReference>
<evidence type="ECO:0000256" key="4">
    <source>
        <dbReference type="ARBA" id="ARBA00023267"/>
    </source>
</evidence>
<organism evidence="8 9">
    <name type="scientific">Thalassotalea eurytherma</name>
    <dbReference type="NCBI Taxonomy" id="1144278"/>
    <lineage>
        <taxon>Bacteria</taxon>
        <taxon>Pseudomonadati</taxon>
        <taxon>Pseudomonadota</taxon>
        <taxon>Gammaproteobacteria</taxon>
        <taxon>Alteromonadales</taxon>
        <taxon>Colwelliaceae</taxon>
        <taxon>Thalassotalea</taxon>
    </lineage>
</organism>
<dbReference type="InterPro" id="IPR036390">
    <property type="entry name" value="WH_DNA-bd_sf"/>
</dbReference>
<dbReference type="SUPFAM" id="SSF55681">
    <property type="entry name" value="Class II aaRS and biotin synthetases"/>
    <property type="match status" value="1"/>
</dbReference>
<keyword evidence="6" id="KW-0805">Transcription regulation</keyword>
<dbReference type="SUPFAM" id="SSF50037">
    <property type="entry name" value="C-terminal domain of transcriptional repressors"/>
    <property type="match status" value="1"/>
</dbReference>
<feature type="binding site" evidence="6">
    <location>
        <begin position="117"/>
        <end position="119"/>
    </location>
    <ligand>
        <name>biotin</name>
        <dbReference type="ChEBI" id="CHEBI:57586"/>
    </ligand>
</feature>
<keyword evidence="3 6" id="KW-0067">ATP-binding</keyword>
<dbReference type="NCBIfam" id="TIGR00121">
    <property type="entry name" value="birA_ligase"/>
    <property type="match status" value="1"/>
</dbReference>
<evidence type="ECO:0000256" key="6">
    <source>
        <dbReference type="HAMAP-Rule" id="MF_00978"/>
    </source>
</evidence>
<dbReference type="Pfam" id="PF03099">
    <property type="entry name" value="BPL_LplA_LipB"/>
    <property type="match status" value="1"/>
</dbReference>
<dbReference type="InterPro" id="IPR008988">
    <property type="entry name" value="Transcriptional_repressor_C"/>
</dbReference>
<dbReference type="Gene3D" id="3.30.930.10">
    <property type="entry name" value="Bira Bifunctional Protein, Domain 2"/>
    <property type="match status" value="1"/>
</dbReference>
<dbReference type="EMBL" id="BSSU01000012">
    <property type="protein sequence ID" value="GLX82961.1"/>
    <property type="molecule type" value="Genomic_DNA"/>
</dbReference>
<keyword evidence="9" id="KW-1185">Reference proteome</keyword>
<dbReference type="InterPro" id="IPR030855">
    <property type="entry name" value="Bifunct_BirA"/>
</dbReference>
<keyword evidence="4 6" id="KW-0092">Biotin</keyword>
<dbReference type="PANTHER" id="PTHR12835">
    <property type="entry name" value="BIOTIN PROTEIN LIGASE"/>
    <property type="match status" value="1"/>
</dbReference>
<dbReference type="SUPFAM" id="SSF46785">
    <property type="entry name" value="Winged helix' DNA-binding domain"/>
    <property type="match status" value="1"/>
</dbReference>